<dbReference type="Proteomes" id="UP000775213">
    <property type="component" value="Unassembled WGS sequence"/>
</dbReference>
<keyword evidence="4" id="KW-0150">Chloroplast</keyword>
<evidence type="ECO:0000256" key="4">
    <source>
        <dbReference type="ARBA" id="ARBA00022528"/>
    </source>
</evidence>
<accession>A0AAV7GBZ5</accession>
<dbReference type="GO" id="GO:0009507">
    <property type="term" value="C:chloroplast"/>
    <property type="evidence" value="ECO:0007669"/>
    <property type="project" value="UniProtKB-SubCell"/>
</dbReference>
<organism evidence="6 7">
    <name type="scientific">Dendrobium chrysotoxum</name>
    <name type="common">Orchid</name>
    <dbReference type="NCBI Taxonomy" id="161865"/>
    <lineage>
        <taxon>Eukaryota</taxon>
        <taxon>Viridiplantae</taxon>
        <taxon>Streptophyta</taxon>
        <taxon>Embryophyta</taxon>
        <taxon>Tracheophyta</taxon>
        <taxon>Spermatophyta</taxon>
        <taxon>Magnoliopsida</taxon>
        <taxon>Liliopsida</taxon>
        <taxon>Asparagales</taxon>
        <taxon>Orchidaceae</taxon>
        <taxon>Epidendroideae</taxon>
        <taxon>Malaxideae</taxon>
        <taxon>Dendrobiinae</taxon>
        <taxon>Dendrobium</taxon>
    </lineage>
</organism>
<gene>
    <name evidence="6" type="ORF">IEQ34_017222</name>
</gene>
<dbReference type="InterPro" id="IPR022546">
    <property type="entry name" value="Uncharacterised_Ycf68"/>
</dbReference>
<evidence type="ECO:0000313" key="6">
    <source>
        <dbReference type="EMBL" id="KAH0452898.1"/>
    </source>
</evidence>
<reference evidence="6 7" key="1">
    <citation type="journal article" date="2021" name="Hortic Res">
        <title>Chromosome-scale assembly of the Dendrobium chrysotoxum genome enhances the understanding of orchid evolution.</title>
        <authorList>
            <person name="Zhang Y."/>
            <person name="Zhang G.Q."/>
            <person name="Zhang D."/>
            <person name="Liu X.D."/>
            <person name="Xu X.Y."/>
            <person name="Sun W.H."/>
            <person name="Yu X."/>
            <person name="Zhu X."/>
            <person name="Wang Z.W."/>
            <person name="Zhao X."/>
            <person name="Zhong W.Y."/>
            <person name="Chen H."/>
            <person name="Yin W.L."/>
            <person name="Huang T."/>
            <person name="Niu S.C."/>
            <person name="Liu Z.J."/>
        </authorList>
    </citation>
    <scope>NUCLEOTIDE SEQUENCE [LARGE SCALE GENOMIC DNA]</scope>
    <source>
        <strain evidence="6">Lindl</strain>
    </source>
</reference>
<name>A0AAV7GBZ5_DENCH</name>
<comment type="similarity">
    <text evidence="2">Belongs to the ycf68 family.</text>
</comment>
<keyword evidence="5" id="KW-0934">Plastid</keyword>
<sequence>MEIELSIHSWDPGGPGGGGLPRLLSSRESIHPLSVYGQLSLKHRLRFGLNGKMEHLTTHLHRPRTTRSRLSFWGDGGIVPFEPFFHAGGLKKAAIKRISQILPSRKEEREILFPFRRDQEIGSSHNIRRMLGINNSLLGFRPPQSLRALPDQRNGMCLFIYLLTRNGRSRPKSRAEKVGELFVPGSPVAGFSGTTRIHRMTTTIHIAAIIGCYLAGYIPDKEETTQKLIKTTNKIDQTMHIGEVSDLLGVEVPRLEPKLERDPMEGDFVGSYGVLERWLAIWRLGEGRQWPLDQPNNSFGLNELKNISHASFAIDYS</sequence>
<evidence type="ECO:0000256" key="3">
    <source>
        <dbReference type="ARBA" id="ARBA00021456"/>
    </source>
</evidence>
<evidence type="ECO:0000256" key="1">
    <source>
        <dbReference type="ARBA" id="ARBA00004229"/>
    </source>
</evidence>
<comment type="subcellular location">
    <subcellularLocation>
        <location evidence="1">Plastid</location>
        <location evidence="1">Chloroplast</location>
    </subcellularLocation>
</comment>
<keyword evidence="7" id="KW-1185">Reference proteome</keyword>
<protein>
    <recommendedName>
        <fullName evidence="3">Uncharacterized protein ycf68</fullName>
    </recommendedName>
</protein>
<dbReference type="AlphaFoldDB" id="A0AAV7GBZ5"/>
<dbReference type="EMBL" id="JAGFBR010000016">
    <property type="protein sequence ID" value="KAH0452898.1"/>
    <property type="molecule type" value="Genomic_DNA"/>
</dbReference>
<dbReference type="Pfam" id="PF10839">
    <property type="entry name" value="DUF2647"/>
    <property type="match status" value="1"/>
</dbReference>
<proteinExistence type="inferred from homology"/>
<evidence type="ECO:0000256" key="2">
    <source>
        <dbReference type="ARBA" id="ARBA00007638"/>
    </source>
</evidence>
<evidence type="ECO:0000313" key="7">
    <source>
        <dbReference type="Proteomes" id="UP000775213"/>
    </source>
</evidence>
<comment type="caution">
    <text evidence="6">The sequence shown here is derived from an EMBL/GenBank/DDBJ whole genome shotgun (WGS) entry which is preliminary data.</text>
</comment>
<dbReference type="PANTHER" id="PTHR34890">
    <property type="entry name" value="ORF16-LACZ FUSION PROTEIN-RELATED"/>
    <property type="match status" value="1"/>
</dbReference>
<evidence type="ECO:0000256" key="5">
    <source>
        <dbReference type="ARBA" id="ARBA00022640"/>
    </source>
</evidence>